<dbReference type="Ensembl" id="ENSMUNT00000035918.1">
    <property type="protein sequence ID" value="ENSMUNP00000031992.1"/>
    <property type="gene ID" value="ENSMUNG00000020626.1"/>
</dbReference>
<evidence type="ECO:0000313" key="1">
    <source>
        <dbReference type="Ensembl" id="ENSMUNP00000031992.1"/>
    </source>
</evidence>
<organism evidence="1 2">
    <name type="scientific">Melopsittacus undulatus</name>
    <name type="common">Budgerigar</name>
    <name type="synonym">Psittacus undulatus</name>
    <dbReference type="NCBI Taxonomy" id="13146"/>
    <lineage>
        <taxon>Eukaryota</taxon>
        <taxon>Metazoa</taxon>
        <taxon>Chordata</taxon>
        <taxon>Craniata</taxon>
        <taxon>Vertebrata</taxon>
        <taxon>Euteleostomi</taxon>
        <taxon>Archelosauria</taxon>
        <taxon>Archosauria</taxon>
        <taxon>Dinosauria</taxon>
        <taxon>Saurischia</taxon>
        <taxon>Theropoda</taxon>
        <taxon>Coelurosauria</taxon>
        <taxon>Aves</taxon>
        <taxon>Neognathae</taxon>
        <taxon>Neoaves</taxon>
        <taxon>Telluraves</taxon>
        <taxon>Australaves</taxon>
        <taxon>Psittaciformes</taxon>
        <taxon>Psittaculidae</taxon>
        <taxon>Melopsittacus</taxon>
    </lineage>
</organism>
<accession>A0A8V5FHL3</accession>
<reference evidence="1" key="2">
    <citation type="submission" date="2025-08" db="UniProtKB">
        <authorList>
            <consortium name="Ensembl"/>
        </authorList>
    </citation>
    <scope>IDENTIFICATION</scope>
</reference>
<evidence type="ECO:0000313" key="2">
    <source>
        <dbReference type="Proteomes" id="UP000694405"/>
    </source>
</evidence>
<reference evidence="1" key="1">
    <citation type="submission" date="2020-03" db="EMBL/GenBank/DDBJ databases">
        <title>Melopsittacus undulatus (budgerigar) genome, bMelUnd1, maternal haplotype with Z.</title>
        <authorList>
            <person name="Gedman G."/>
            <person name="Mountcastle J."/>
            <person name="Haase B."/>
            <person name="Formenti G."/>
            <person name="Wright T."/>
            <person name="Apodaca J."/>
            <person name="Pelan S."/>
            <person name="Chow W."/>
            <person name="Rhie A."/>
            <person name="Howe K."/>
            <person name="Fedrigo O."/>
            <person name="Jarvis E.D."/>
        </authorList>
    </citation>
    <scope>NUCLEOTIDE SEQUENCE [LARGE SCALE GENOMIC DNA]</scope>
</reference>
<dbReference type="Proteomes" id="UP000694405">
    <property type="component" value="Chromosome 5"/>
</dbReference>
<keyword evidence="2" id="KW-1185">Reference proteome</keyword>
<sequence>CARVGRTGREVPCLFVTEVMEEPLAKRERSVAGAGRGFGLHGAGWKRKSTDRLGKQEVRGGGEMFGVMLLV</sequence>
<proteinExistence type="predicted"/>
<protein>
    <submittedName>
        <fullName evidence="1">Uncharacterized protein</fullName>
    </submittedName>
</protein>
<reference evidence="1" key="3">
    <citation type="submission" date="2025-09" db="UniProtKB">
        <authorList>
            <consortium name="Ensembl"/>
        </authorList>
    </citation>
    <scope>IDENTIFICATION</scope>
</reference>
<name>A0A8V5FHL3_MELUD</name>
<dbReference type="AlphaFoldDB" id="A0A8V5FHL3"/>